<keyword evidence="2" id="KW-1185">Reference proteome</keyword>
<name>A0ACC0D6Q6_9PEZI</name>
<proteinExistence type="predicted"/>
<accession>A0ACC0D6Q6</accession>
<organism evidence="1 2">
    <name type="scientific">Hypoxylon rubiginosum</name>
    <dbReference type="NCBI Taxonomy" id="110542"/>
    <lineage>
        <taxon>Eukaryota</taxon>
        <taxon>Fungi</taxon>
        <taxon>Dikarya</taxon>
        <taxon>Ascomycota</taxon>
        <taxon>Pezizomycotina</taxon>
        <taxon>Sordariomycetes</taxon>
        <taxon>Xylariomycetidae</taxon>
        <taxon>Xylariales</taxon>
        <taxon>Hypoxylaceae</taxon>
        <taxon>Hypoxylon</taxon>
    </lineage>
</organism>
<reference evidence="1 2" key="1">
    <citation type="journal article" date="2022" name="New Phytol.">
        <title>Ecological generalism drives hyperdiversity of secondary metabolite gene clusters in xylarialean endophytes.</title>
        <authorList>
            <person name="Franco M.E.E."/>
            <person name="Wisecaver J.H."/>
            <person name="Arnold A.E."/>
            <person name="Ju Y.M."/>
            <person name="Slot J.C."/>
            <person name="Ahrendt S."/>
            <person name="Moore L.P."/>
            <person name="Eastman K.E."/>
            <person name="Scott K."/>
            <person name="Konkel Z."/>
            <person name="Mondo S.J."/>
            <person name="Kuo A."/>
            <person name="Hayes R.D."/>
            <person name="Haridas S."/>
            <person name="Andreopoulos B."/>
            <person name="Riley R."/>
            <person name="LaButti K."/>
            <person name="Pangilinan J."/>
            <person name="Lipzen A."/>
            <person name="Amirebrahimi M."/>
            <person name="Yan J."/>
            <person name="Adam C."/>
            <person name="Keymanesh K."/>
            <person name="Ng V."/>
            <person name="Louie K."/>
            <person name="Northen T."/>
            <person name="Drula E."/>
            <person name="Henrissat B."/>
            <person name="Hsieh H.M."/>
            <person name="Youens-Clark K."/>
            <person name="Lutzoni F."/>
            <person name="Miadlikowska J."/>
            <person name="Eastwood D.C."/>
            <person name="Hamelin R.C."/>
            <person name="Grigoriev I.V."/>
            <person name="U'Ren J.M."/>
        </authorList>
    </citation>
    <scope>NUCLEOTIDE SEQUENCE [LARGE SCALE GENOMIC DNA]</scope>
    <source>
        <strain evidence="1 2">ER1909</strain>
    </source>
</reference>
<comment type="caution">
    <text evidence="1">The sequence shown here is derived from an EMBL/GenBank/DDBJ whole genome shotgun (WGS) entry which is preliminary data.</text>
</comment>
<dbReference type="Proteomes" id="UP001497680">
    <property type="component" value="Unassembled WGS sequence"/>
</dbReference>
<dbReference type="EMBL" id="MU394302">
    <property type="protein sequence ID" value="KAI6088372.1"/>
    <property type="molecule type" value="Genomic_DNA"/>
</dbReference>
<protein>
    <submittedName>
        <fullName evidence="1">Uncharacterized protein</fullName>
    </submittedName>
</protein>
<gene>
    <name evidence="1" type="ORF">F4821DRAFT_234408</name>
</gene>
<evidence type="ECO:0000313" key="2">
    <source>
        <dbReference type="Proteomes" id="UP001497680"/>
    </source>
</evidence>
<sequence>MEDAEADDIGEDVDEESDDDDDDEDYGVQESRLRWRRPPLDPAHRARGNSLPSGYGLRKSKVPPSKRLKRQHQRVSTPLYLANASSPPQAPASLPSPHPSAPAPSFLRRFDSEGPTRPSSLSGVASYIESAVGQLSSTFQEKFHGAEKTVDDARSQLRTVETRLASLENELEGVKKDIAELERQKSELEHTHGDMLIIEKEEEELAARRRELMMRRMTAHWRPSSSMTCLSEQPPSQPTPSLSRASDDLLAEIGILVSDQLQPRKEREAILRSDISSTKTEIEAARAKVDASVVNLSAKSDELIRWRGFSSDVQDALVRRGFAELAFMREFGPAGRPSSLYFSRAATASFPSEINRDIGINGSPELESTPVSQSGVNNCETGRRRESV</sequence>
<evidence type="ECO:0000313" key="1">
    <source>
        <dbReference type="EMBL" id="KAI6088372.1"/>
    </source>
</evidence>